<keyword evidence="1" id="KW-0812">Transmembrane</keyword>
<sequence length="106" mass="11015">MQLAAAFSIQDIFSPANIYGGTDTEVTGFGQLASDIVLILTGVAFATSIIFIIIAGIKIVTASGDEKKLASATGTLTYAIIGLVVTILAFVIVRLVQYFIGANMAI</sequence>
<proteinExistence type="predicted"/>
<feature type="transmembrane region" description="Helical" evidence="1">
    <location>
        <begin position="78"/>
        <end position="100"/>
    </location>
</feature>
<comment type="caution">
    <text evidence="2">The sequence shown here is derived from an EMBL/GenBank/DDBJ whole genome shotgun (WGS) entry which is preliminary data.</text>
</comment>
<name>A0A1F5I2I8_9BACT</name>
<feature type="transmembrane region" description="Helical" evidence="1">
    <location>
        <begin position="36"/>
        <end position="57"/>
    </location>
</feature>
<keyword evidence="1" id="KW-0472">Membrane</keyword>
<dbReference type="EMBL" id="MFBS01000010">
    <property type="protein sequence ID" value="OGE10479.1"/>
    <property type="molecule type" value="Genomic_DNA"/>
</dbReference>
<organism evidence="2 3">
    <name type="scientific">Candidatus Curtissbacteria bacterium RIFCSPLOWO2_01_FULL_42_26</name>
    <dbReference type="NCBI Taxonomy" id="1797729"/>
    <lineage>
        <taxon>Bacteria</taxon>
        <taxon>Candidatus Curtissiibacteriota</taxon>
    </lineage>
</organism>
<evidence type="ECO:0000256" key="1">
    <source>
        <dbReference type="SAM" id="Phobius"/>
    </source>
</evidence>
<dbReference type="InterPro" id="IPR043993">
    <property type="entry name" value="T4SS_pilin"/>
</dbReference>
<evidence type="ECO:0000313" key="2">
    <source>
        <dbReference type="EMBL" id="OGE10479.1"/>
    </source>
</evidence>
<accession>A0A1F5I2I8</accession>
<reference evidence="2 3" key="1">
    <citation type="journal article" date="2016" name="Nat. Commun.">
        <title>Thousands of microbial genomes shed light on interconnected biogeochemical processes in an aquifer system.</title>
        <authorList>
            <person name="Anantharaman K."/>
            <person name="Brown C.T."/>
            <person name="Hug L.A."/>
            <person name="Sharon I."/>
            <person name="Castelle C.J."/>
            <person name="Probst A.J."/>
            <person name="Thomas B.C."/>
            <person name="Singh A."/>
            <person name="Wilkins M.J."/>
            <person name="Karaoz U."/>
            <person name="Brodie E.L."/>
            <person name="Williams K.H."/>
            <person name="Hubbard S.S."/>
            <person name="Banfield J.F."/>
        </authorList>
    </citation>
    <scope>NUCLEOTIDE SEQUENCE [LARGE SCALE GENOMIC DNA]</scope>
</reference>
<evidence type="ECO:0000313" key="3">
    <source>
        <dbReference type="Proteomes" id="UP000179227"/>
    </source>
</evidence>
<dbReference type="Proteomes" id="UP000179227">
    <property type="component" value="Unassembled WGS sequence"/>
</dbReference>
<gene>
    <name evidence="2" type="ORF">A3A60_02960</name>
</gene>
<dbReference type="Pfam" id="PF18895">
    <property type="entry name" value="T4SS_pilin"/>
    <property type="match status" value="1"/>
</dbReference>
<keyword evidence="1" id="KW-1133">Transmembrane helix</keyword>
<protein>
    <submittedName>
        <fullName evidence="2">Uncharacterized protein</fullName>
    </submittedName>
</protein>
<dbReference type="STRING" id="1797729.A3A60_02960"/>
<dbReference type="AlphaFoldDB" id="A0A1F5I2I8"/>